<keyword evidence="13" id="KW-1185">Reference proteome</keyword>
<dbReference type="EC" id="2.7.11.-" evidence="9"/>
<reference evidence="14" key="1">
    <citation type="submission" date="2017-02" db="UniProtKB">
        <authorList>
            <consortium name="WormBaseParasite"/>
        </authorList>
    </citation>
    <scope>IDENTIFICATION</scope>
</reference>
<dbReference type="PANTHER" id="PTHR24355">
    <property type="entry name" value="G PROTEIN-COUPLED RECEPTOR KINASE/RIBOSOMAL PROTEIN S6 KINASE"/>
    <property type="match status" value="1"/>
</dbReference>
<keyword evidence="3 7" id="KW-0547">Nucleotide-binding</keyword>
<sequence length="288" mass="33138">MLKNLIDFIELTDTYEVDFDESGLKIANEIAIKYIHPDAPFKITHFPDDLVNDVICRMEKLGESECPPRDIFSELICLANSWLKHTVFLAFTKTIYFDRYLQWKWLEMQPVNKDTFRMYRVLGKGGFGEVCACQVRATGKLYACKKLEKKRIKKRHGEQLAYAEKKILQKVNSRFVVSLTYTFENKDALCLVLTIMNGGDLKFHIHNMGSTAGFPESRARFYAAEITLGLEHLHSLRIVYRDLKPENILIDDQGESAICLFELVSLTNSAYYELSGVMGYQPNVSSFL</sequence>
<dbReference type="SUPFAM" id="SSF48097">
    <property type="entry name" value="Regulator of G-protein signaling, RGS"/>
    <property type="match status" value="1"/>
</dbReference>
<reference evidence="12 13" key="2">
    <citation type="submission" date="2018-11" db="EMBL/GenBank/DDBJ databases">
        <authorList>
            <consortium name="Pathogen Informatics"/>
        </authorList>
    </citation>
    <scope>NUCLEOTIDE SEQUENCE [LARGE SCALE GENOMIC DNA]</scope>
</reference>
<dbReference type="PROSITE" id="PS50132">
    <property type="entry name" value="RGS"/>
    <property type="match status" value="1"/>
</dbReference>
<dbReference type="AlphaFoldDB" id="A0A0R3T2K4"/>
<dbReference type="PROSITE" id="PS00107">
    <property type="entry name" value="PROTEIN_KINASE_ATP"/>
    <property type="match status" value="1"/>
</dbReference>
<proteinExistence type="inferred from homology"/>
<evidence type="ECO:0000259" key="10">
    <source>
        <dbReference type="PROSITE" id="PS50011"/>
    </source>
</evidence>
<dbReference type="Proteomes" id="UP000278807">
    <property type="component" value="Unassembled WGS sequence"/>
</dbReference>
<evidence type="ECO:0000256" key="1">
    <source>
        <dbReference type="ARBA" id="ARBA00022527"/>
    </source>
</evidence>
<feature type="active site" description="Proton acceptor" evidence="6">
    <location>
        <position position="242"/>
    </location>
</feature>
<dbReference type="GO" id="GO:0004703">
    <property type="term" value="F:G protein-coupled receptor kinase activity"/>
    <property type="evidence" value="ECO:0007669"/>
    <property type="project" value="InterPro"/>
</dbReference>
<dbReference type="PANTHER" id="PTHR24355:SF28">
    <property type="entry name" value="G PROTEIN-COUPLED RECEPTOR KINASE 2"/>
    <property type="match status" value="1"/>
</dbReference>
<dbReference type="PRINTS" id="PR00717">
    <property type="entry name" value="GPCRKINASE"/>
</dbReference>
<dbReference type="SMART" id="SM00220">
    <property type="entry name" value="S_TKc"/>
    <property type="match status" value="1"/>
</dbReference>
<feature type="domain" description="Protein kinase" evidence="10">
    <location>
        <begin position="116"/>
        <end position="288"/>
    </location>
</feature>
<dbReference type="InterPro" id="IPR016137">
    <property type="entry name" value="RGS"/>
</dbReference>
<evidence type="ECO:0000256" key="4">
    <source>
        <dbReference type="ARBA" id="ARBA00022777"/>
    </source>
</evidence>
<dbReference type="GO" id="GO:0009966">
    <property type="term" value="P:regulation of signal transduction"/>
    <property type="evidence" value="ECO:0007669"/>
    <property type="project" value="TreeGrafter"/>
</dbReference>
<keyword evidence="1 8" id="KW-0723">Serine/threonine-protein kinase</keyword>
<dbReference type="InterPro" id="IPR011009">
    <property type="entry name" value="Kinase-like_dom_sf"/>
</dbReference>
<dbReference type="InterPro" id="IPR036305">
    <property type="entry name" value="RGS_sf"/>
</dbReference>
<dbReference type="InterPro" id="IPR000719">
    <property type="entry name" value="Prot_kinase_dom"/>
</dbReference>
<dbReference type="Pfam" id="PF00069">
    <property type="entry name" value="Pkinase"/>
    <property type="match status" value="1"/>
</dbReference>
<dbReference type="InterPro" id="IPR044926">
    <property type="entry name" value="RGS_subdomain_2"/>
</dbReference>
<evidence type="ECO:0000259" key="11">
    <source>
        <dbReference type="PROSITE" id="PS50132"/>
    </source>
</evidence>
<dbReference type="Gene3D" id="1.10.167.10">
    <property type="entry name" value="Regulator of G-protein Signalling 4, domain 2"/>
    <property type="match status" value="1"/>
</dbReference>
<dbReference type="Gene3D" id="3.30.200.20">
    <property type="entry name" value="Phosphorylase Kinase, domain 1"/>
    <property type="match status" value="1"/>
</dbReference>
<dbReference type="EMBL" id="UZAE01000419">
    <property type="protein sequence ID" value="VDN97033.1"/>
    <property type="molecule type" value="Genomic_DNA"/>
</dbReference>
<evidence type="ECO:0000256" key="7">
    <source>
        <dbReference type="PROSITE-ProRule" id="PRU10141"/>
    </source>
</evidence>
<comment type="similarity">
    <text evidence="9">Belongs to the protein kinase superfamily. AGC Ser/Thr protein kinase family. GPRK subfamily.</text>
</comment>
<keyword evidence="2 9" id="KW-0808">Transferase</keyword>
<dbReference type="GO" id="GO:0007165">
    <property type="term" value="P:signal transduction"/>
    <property type="evidence" value="ECO:0007669"/>
    <property type="project" value="InterPro"/>
</dbReference>
<keyword evidence="5 7" id="KW-0067">ATP-binding</keyword>
<evidence type="ECO:0000256" key="9">
    <source>
        <dbReference type="RuleBase" id="RU000308"/>
    </source>
</evidence>
<dbReference type="PROSITE" id="PS00108">
    <property type="entry name" value="PROTEIN_KINASE_ST"/>
    <property type="match status" value="1"/>
</dbReference>
<dbReference type="InterPro" id="IPR017441">
    <property type="entry name" value="Protein_kinase_ATP_BS"/>
</dbReference>
<evidence type="ECO:0000256" key="2">
    <source>
        <dbReference type="ARBA" id="ARBA00022679"/>
    </source>
</evidence>
<dbReference type="GO" id="GO:0005524">
    <property type="term" value="F:ATP binding"/>
    <property type="evidence" value="ECO:0007669"/>
    <property type="project" value="UniProtKB-UniRule"/>
</dbReference>
<evidence type="ECO:0000256" key="5">
    <source>
        <dbReference type="ARBA" id="ARBA00022840"/>
    </source>
</evidence>
<dbReference type="OrthoDB" id="354826at2759"/>
<evidence type="ECO:0000313" key="14">
    <source>
        <dbReference type="WBParaSite" id="HNAJ_0000117401-mRNA-1"/>
    </source>
</evidence>
<dbReference type="SUPFAM" id="SSF56112">
    <property type="entry name" value="Protein kinase-like (PK-like)"/>
    <property type="match status" value="1"/>
</dbReference>
<protein>
    <recommendedName>
        <fullName evidence="9">G protein-coupled receptor kinase</fullName>
        <ecNumber evidence="9">2.7.11.-</ecNumber>
    </recommendedName>
</protein>
<evidence type="ECO:0000256" key="8">
    <source>
        <dbReference type="RuleBase" id="RU000304"/>
    </source>
</evidence>
<dbReference type="WBParaSite" id="HNAJ_0000117401-mRNA-1">
    <property type="protein sequence ID" value="HNAJ_0000117401-mRNA-1"/>
    <property type="gene ID" value="HNAJ_0000117401"/>
</dbReference>
<dbReference type="STRING" id="102285.A0A0R3T2K4"/>
<feature type="binding site" evidence="7">
    <location>
        <position position="154"/>
    </location>
    <ligand>
        <name>ATP</name>
        <dbReference type="ChEBI" id="CHEBI:30616"/>
    </ligand>
</feature>
<gene>
    <name evidence="12" type="ORF">HNAJ_LOCUS1174</name>
</gene>
<keyword evidence="4 9" id="KW-0418">Kinase</keyword>
<dbReference type="PROSITE" id="PS50011">
    <property type="entry name" value="PROTEIN_KINASE_DOM"/>
    <property type="match status" value="1"/>
</dbReference>
<evidence type="ECO:0000313" key="13">
    <source>
        <dbReference type="Proteomes" id="UP000278807"/>
    </source>
</evidence>
<feature type="domain" description="RGS" evidence="11">
    <location>
        <begin position="6"/>
        <end position="101"/>
    </location>
</feature>
<dbReference type="InterPro" id="IPR008271">
    <property type="entry name" value="Ser/Thr_kinase_AS"/>
</dbReference>
<evidence type="ECO:0000256" key="3">
    <source>
        <dbReference type="ARBA" id="ARBA00022741"/>
    </source>
</evidence>
<evidence type="ECO:0000313" key="12">
    <source>
        <dbReference type="EMBL" id="VDN97033.1"/>
    </source>
</evidence>
<dbReference type="Gene3D" id="1.10.510.10">
    <property type="entry name" value="Transferase(Phosphotransferase) domain 1"/>
    <property type="match status" value="1"/>
</dbReference>
<evidence type="ECO:0000256" key="6">
    <source>
        <dbReference type="PIRSR" id="PIRSR600239-51"/>
    </source>
</evidence>
<organism evidence="14">
    <name type="scientific">Rodentolepis nana</name>
    <name type="common">Dwarf tapeworm</name>
    <name type="synonym">Hymenolepis nana</name>
    <dbReference type="NCBI Taxonomy" id="102285"/>
    <lineage>
        <taxon>Eukaryota</taxon>
        <taxon>Metazoa</taxon>
        <taxon>Spiralia</taxon>
        <taxon>Lophotrochozoa</taxon>
        <taxon>Platyhelminthes</taxon>
        <taxon>Cestoda</taxon>
        <taxon>Eucestoda</taxon>
        <taxon>Cyclophyllidea</taxon>
        <taxon>Hymenolepididae</taxon>
        <taxon>Rodentolepis</taxon>
    </lineage>
</organism>
<dbReference type="InterPro" id="IPR000239">
    <property type="entry name" value="GPCR_kinase"/>
</dbReference>
<dbReference type="GO" id="GO:0005737">
    <property type="term" value="C:cytoplasm"/>
    <property type="evidence" value="ECO:0007669"/>
    <property type="project" value="TreeGrafter"/>
</dbReference>
<accession>A0A0R3T2K4</accession>
<name>A0A0R3T2K4_RODNA</name>